<keyword evidence="3" id="KW-1185">Reference proteome</keyword>
<dbReference type="KEGG" id="gms:SOIL9_14440"/>
<organism evidence="2 3">
    <name type="scientific">Gemmata massiliana</name>
    <dbReference type="NCBI Taxonomy" id="1210884"/>
    <lineage>
        <taxon>Bacteria</taxon>
        <taxon>Pseudomonadati</taxon>
        <taxon>Planctomycetota</taxon>
        <taxon>Planctomycetia</taxon>
        <taxon>Gemmatales</taxon>
        <taxon>Gemmataceae</taxon>
        <taxon>Gemmata</taxon>
    </lineage>
</organism>
<name>A0A6P2D9U9_9BACT</name>
<protein>
    <recommendedName>
        <fullName evidence="4">HEAT repeat domain-containing protein</fullName>
    </recommendedName>
</protein>
<feature type="signal peptide" evidence="1">
    <location>
        <begin position="1"/>
        <end position="26"/>
    </location>
</feature>
<reference evidence="2 3" key="1">
    <citation type="submission" date="2019-05" db="EMBL/GenBank/DDBJ databases">
        <authorList>
            <consortium name="Science for Life Laboratories"/>
        </authorList>
    </citation>
    <scope>NUCLEOTIDE SEQUENCE [LARGE SCALE GENOMIC DNA]</scope>
    <source>
        <strain evidence="2">Soil9</strain>
    </source>
</reference>
<dbReference type="EMBL" id="LR593886">
    <property type="protein sequence ID" value="VTR96270.1"/>
    <property type="molecule type" value="Genomic_DNA"/>
</dbReference>
<evidence type="ECO:0000313" key="3">
    <source>
        <dbReference type="Proteomes" id="UP000464178"/>
    </source>
</evidence>
<proteinExistence type="predicted"/>
<evidence type="ECO:0000256" key="1">
    <source>
        <dbReference type="SAM" id="SignalP"/>
    </source>
</evidence>
<dbReference type="AlphaFoldDB" id="A0A6P2D9U9"/>
<dbReference type="Proteomes" id="UP000464178">
    <property type="component" value="Chromosome"/>
</dbReference>
<gene>
    <name evidence="2" type="ORF">SOIL9_14440</name>
</gene>
<accession>A0A6P2D9U9</accession>
<keyword evidence="1" id="KW-0732">Signal</keyword>
<evidence type="ECO:0008006" key="4">
    <source>
        <dbReference type="Google" id="ProtNLM"/>
    </source>
</evidence>
<sequence length="598" mass="67174">MKIVPRVPFLFALPLLVCATSGPGAAADPAPTLAEILKDYESLGLPLPPKTAKFVRYRGFAREEDEPVGYGLAFELKPGTKTENPVLLDGTYEWHTERDPRAQEVKPNRDALKGTEFSADEALVLAVQCQSRGWTDLAQALYERSQKQSEKSPRELLTDRAVGYWWGNVTHPTIDRAIVIKRLKELMRRDPKLDDEASRELMRGLELALVPSTAKPGSAEALIDALVDYHAEIGREIISPHGPAYWRIAELGFDAVPALIEHLGDDRLTRAAMVGFNNFGTWNLRVGDVVGDLLEGLAAEKLARGTDKEDVGGGWLRRQQGWRIRKVAATEWWAKAQKQGEEAYLLDRVLPSAPERDRRAGANEHLLRVIAAKYPKQVPVLYRKVLDQRPELDSSALVETLARGSTPVKDKLDLLARGAEHKDYAHRLPALREIKKLDQKRFDALLLATIENFPKDVPGKYALCNAGPIAALAIESTDPRVWAVLEKVAKRSALGVRMELLSEFGDPQELRHRVERLRLLAAFLDDSELQDVKADERFVIPNGGYRHDRIEVRDYVALDLADLLEIKVKPKDVRTPAEWAEIRAKVRESLKRELDKMK</sequence>
<dbReference type="RefSeq" id="WP_162670579.1">
    <property type="nucleotide sequence ID" value="NZ_LR593886.1"/>
</dbReference>
<feature type="chain" id="PRO_5027057460" description="HEAT repeat domain-containing protein" evidence="1">
    <location>
        <begin position="27"/>
        <end position="598"/>
    </location>
</feature>
<evidence type="ECO:0000313" key="2">
    <source>
        <dbReference type="EMBL" id="VTR96270.1"/>
    </source>
</evidence>